<dbReference type="GO" id="GO:0003676">
    <property type="term" value="F:nucleic acid binding"/>
    <property type="evidence" value="ECO:0007669"/>
    <property type="project" value="InterPro"/>
</dbReference>
<feature type="domain" description="CCHC-type" evidence="3">
    <location>
        <begin position="248"/>
        <end position="263"/>
    </location>
</feature>
<dbReference type="SMART" id="SM00343">
    <property type="entry name" value="ZnF_C2HC"/>
    <property type="match status" value="1"/>
</dbReference>
<evidence type="ECO:0000256" key="2">
    <source>
        <dbReference type="SAM" id="MobiDB-lite"/>
    </source>
</evidence>
<evidence type="ECO:0000259" key="3">
    <source>
        <dbReference type="PROSITE" id="PS50158"/>
    </source>
</evidence>
<sequence length="265" mass="30034">MPPRRAVRGRPARRNVEEQGVPNALEVQPHGQVTKVEFREAIWMLSQVATYHVGQRDNQQEVADTSRICELLRMNPPSFIGSSVHEDPENFIEELKKVFDMMHVADIESVELVAYQIKGIARICALMGHFFPRELREEKIREFLTLNLESMSAHEYNMKFTQLSRYVPDMVADMTSRMSLFIVGLSHQSSKESKAAMLIGDMDLNSHSFRAKPAYSQGNIAQRGSKTPACTKCGRNDSSICGDGSTSCFKCDQNGHFMRECPENR</sequence>
<accession>A0AAV9M758</accession>
<evidence type="ECO:0000313" key="4">
    <source>
        <dbReference type="EMBL" id="KAK4733898.1"/>
    </source>
</evidence>
<gene>
    <name evidence="4" type="ORF">R3W88_008159</name>
</gene>
<dbReference type="Pfam" id="PF03732">
    <property type="entry name" value="Retrotrans_gag"/>
    <property type="match status" value="1"/>
</dbReference>
<dbReference type="InterPro" id="IPR005162">
    <property type="entry name" value="Retrotrans_gag_dom"/>
</dbReference>
<dbReference type="PROSITE" id="PS50158">
    <property type="entry name" value="ZF_CCHC"/>
    <property type="match status" value="1"/>
</dbReference>
<dbReference type="InterPro" id="IPR001878">
    <property type="entry name" value="Znf_CCHC"/>
</dbReference>
<dbReference type="AlphaFoldDB" id="A0AAV9M758"/>
<keyword evidence="5" id="KW-1185">Reference proteome</keyword>
<dbReference type="Proteomes" id="UP001311915">
    <property type="component" value="Unassembled WGS sequence"/>
</dbReference>
<feature type="region of interest" description="Disordered" evidence="2">
    <location>
        <begin position="1"/>
        <end position="21"/>
    </location>
</feature>
<dbReference type="EMBL" id="JAWPEI010000002">
    <property type="protein sequence ID" value="KAK4733898.1"/>
    <property type="molecule type" value="Genomic_DNA"/>
</dbReference>
<organism evidence="4 5">
    <name type="scientific">Solanum pinnatisectum</name>
    <name type="common">tansyleaf nightshade</name>
    <dbReference type="NCBI Taxonomy" id="50273"/>
    <lineage>
        <taxon>Eukaryota</taxon>
        <taxon>Viridiplantae</taxon>
        <taxon>Streptophyta</taxon>
        <taxon>Embryophyta</taxon>
        <taxon>Tracheophyta</taxon>
        <taxon>Spermatophyta</taxon>
        <taxon>Magnoliopsida</taxon>
        <taxon>eudicotyledons</taxon>
        <taxon>Gunneridae</taxon>
        <taxon>Pentapetalae</taxon>
        <taxon>asterids</taxon>
        <taxon>lamiids</taxon>
        <taxon>Solanales</taxon>
        <taxon>Solanaceae</taxon>
        <taxon>Solanoideae</taxon>
        <taxon>Solaneae</taxon>
        <taxon>Solanum</taxon>
    </lineage>
</organism>
<comment type="caution">
    <text evidence="4">The sequence shown here is derived from an EMBL/GenBank/DDBJ whole genome shotgun (WGS) entry which is preliminary data.</text>
</comment>
<evidence type="ECO:0000256" key="1">
    <source>
        <dbReference type="PROSITE-ProRule" id="PRU00047"/>
    </source>
</evidence>
<keyword evidence="1" id="KW-0862">Zinc</keyword>
<reference evidence="4 5" key="1">
    <citation type="submission" date="2023-10" db="EMBL/GenBank/DDBJ databases">
        <title>Genome-Wide Identification Analysis in wild type Solanum Pinnatisectum Reveals Some Genes Defensing Phytophthora Infestans.</title>
        <authorList>
            <person name="Sun C."/>
        </authorList>
    </citation>
    <scope>NUCLEOTIDE SEQUENCE [LARGE SCALE GENOMIC DNA]</scope>
    <source>
        <strain evidence="4">LQN</strain>
        <tissue evidence="4">Leaf</tissue>
    </source>
</reference>
<keyword evidence="1" id="KW-0479">Metal-binding</keyword>
<name>A0AAV9M758_9SOLN</name>
<dbReference type="Gene3D" id="4.10.60.10">
    <property type="entry name" value="Zinc finger, CCHC-type"/>
    <property type="match status" value="1"/>
</dbReference>
<evidence type="ECO:0000313" key="5">
    <source>
        <dbReference type="Proteomes" id="UP001311915"/>
    </source>
</evidence>
<proteinExistence type="predicted"/>
<protein>
    <recommendedName>
        <fullName evidence="3">CCHC-type domain-containing protein</fullName>
    </recommendedName>
</protein>
<keyword evidence="1" id="KW-0863">Zinc-finger</keyword>
<dbReference type="GO" id="GO:0008270">
    <property type="term" value="F:zinc ion binding"/>
    <property type="evidence" value="ECO:0007669"/>
    <property type="project" value="UniProtKB-KW"/>
</dbReference>
<feature type="compositionally biased region" description="Basic residues" evidence="2">
    <location>
        <begin position="1"/>
        <end position="13"/>
    </location>
</feature>
<dbReference type="Pfam" id="PF00098">
    <property type="entry name" value="zf-CCHC"/>
    <property type="match status" value="1"/>
</dbReference>